<protein>
    <recommendedName>
        <fullName evidence="2">CIDE-N domain-containing protein</fullName>
    </recommendedName>
</protein>
<evidence type="ECO:0000256" key="1">
    <source>
        <dbReference type="ARBA" id="ARBA00022703"/>
    </source>
</evidence>
<evidence type="ECO:0000313" key="4">
    <source>
        <dbReference type="Proteomes" id="UP001152320"/>
    </source>
</evidence>
<evidence type="ECO:0000313" key="3">
    <source>
        <dbReference type="EMBL" id="KAJ8034980.1"/>
    </source>
</evidence>
<organism evidence="3 4">
    <name type="scientific">Holothuria leucospilota</name>
    <name type="common">Black long sea cucumber</name>
    <name type="synonym">Mertensiothuria leucospilota</name>
    <dbReference type="NCBI Taxonomy" id="206669"/>
    <lineage>
        <taxon>Eukaryota</taxon>
        <taxon>Metazoa</taxon>
        <taxon>Echinodermata</taxon>
        <taxon>Eleutherozoa</taxon>
        <taxon>Echinozoa</taxon>
        <taxon>Holothuroidea</taxon>
        <taxon>Aspidochirotacea</taxon>
        <taxon>Aspidochirotida</taxon>
        <taxon>Holothuriidae</taxon>
        <taxon>Holothuria</taxon>
    </lineage>
</organism>
<sequence>MPLIRLFRNEIRKIVFFNQYKQLVAIAKRKFAIDDEEEVTLMDKNGAEVDEDALIPLVEVDPRIELMVLKAGEKWASPGAVP</sequence>
<proteinExistence type="predicted"/>
<evidence type="ECO:0000259" key="2">
    <source>
        <dbReference type="Pfam" id="PF02017"/>
    </source>
</evidence>
<reference evidence="3" key="1">
    <citation type="submission" date="2021-10" db="EMBL/GenBank/DDBJ databases">
        <title>Tropical sea cucumber genome reveals ecological adaptation and Cuvierian tubules defense mechanism.</title>
        <authorList>
            <person name="Chen T."/>
        </authorList>
    </citation>
    <scope>NUCLEOTIDE SEQUENCE</scope>
    <source>
        <strain evidence="3">Nanhai2018</strain>
        <tissue evidence="3">Muscle</tissue>
    </source>
</reference>
<dbReference type="InterPro" id="IPR003508">
    <property type="entry name" value="CIDE-N_dom"/>
</dbReference>
<dbReference type="Pfam" id="PF02017">
    <property type="entry name" value="CIDE-N"/>
    <property type="match status" value="1"/>
</dbReference>
<dbReference type="AlphaFoldDB" id="A0A9Q1H780"/>
<keyword evidence="1" id="KW-0053">Apoptosis</keyword>
<dbReference type="SUPFAM" id="SSF54277">
    <property type="entry name" value="CAD &amp; PB1 domains"/>
    <property type="match status" value="1"/>
</dbReference>
<dbReference type="Proteomes" id="UP001152320">
    <property type="component" value="Chromosome 10"/>
</dbReference>
<accession>A0A9Q1H780</accession>
<dbReference type="GO" id="GO:0006915">
    <property type="term" value="P:apoptotic process"/>
    <property type="evidence" value="ECO:0007669"/>
    <property type="project" value="UniProtKB-KW"/>
</dbReference>
<comment type="caution">
    <text evidence="3">The sequence shown here is derived from an EMBL/GenBank/DDBJ whole genome shotgun (WGS) entry which is preliminary data.</text>
</comment>
<feature type="domain" description="CIDE-N" evidence="2">
    <location>
        <begin position="7"/>
        <end position="76"/>
    </location>
</feature>
<dbReference type="EMBL" id="JAIZAY010000010">
    <property type="protein sequence ID" value="KAJ8034980.1"/>
    <property type="molecule type" value="Genomic_DNA"/>
</dbReference>
<keyword evidence="4" id="KW-1185">Reference proteome</keyword>
<gene>
    <name evidence="3" type="ORF">HOLleu_22035</name>
</gene>
<name>A0A9Q1H780_HOLLE</name>
<dbReference type="Gene3D" id="3.10.20.10">
    <property type="match status" value="1"/>
</dbReference>